<keyword evidence="2" id="KW-1185">Reference proteome</keyword>
<protein>
    <submittedName>
        <fullName evidence="1">Uncharacterized protein</fullName>
    </submittedName>
</protein>
<gene>
    <name evidence="1" type="ORF">OC842_007219</name>
</gene>
<evidence type="ECO:0000313" key="1">
    <source>
        <dbReference type="EMBL" id="KAK0520080.1"/>
    </source>
</evidence>
<reference evidence="1" key="1">
    <citation type="journal article" date="2023" name="PhytoFront">
        <title>Draft Genome Resources of Seven Strains of Tilletia horrida, Causal Agent of Kernel Smut of Rice.</title>
        <authorList>
            <person name="Khanal S."/>
            <person name="Antony Babu S."/>
            <person name="Zhou X.G."/>
        </authorList>
    </citation>
    <scope>NUCLEOTIDE SEQUENCE</scope>
    <source>
        <strain evidence="1">TX3</strain>
    </source>
</reference>
<accession>A0AAN6JH65</accession>
<feature type="non-terminal residue" evidence="1">
    <location>
        <position position="457"/>
    </location>
</feature>
<dbReference type="EMBL" id="JAPDMQ010000851">
    <property type="protein sequence ID" value="KAK0520080.1"/>
    <property type="molecule type" value="Genomic_DNA"/>
</dbReference>
<evidence type="ECO:0000313" key="2">
    <source>
        <dbReference type="Proteomes" id="UP001176521"/>
    </source>
</evidence>
<sequence length="457" mass="49953">MPSNQYPRPLTRPKRSAFSSLERSDPFVHTFHGYITRFSWFAIAVTLLCSLSDDLLGDSRTVGGKAVQMIPDRLTELGGFQNYAKLALRPSCNPFALPGYVASASGSLATWQTFSTSCPRSRFLPSVRAALGRSSSTTEGTAPLISNAQLNDVLGNRSVLILGDAVDIGLVGHFCELVQGSPLTKVDKTHPWGDALNRVPDRHVWPETSPIKLTGASKPKEAPDAALAHYCYVPHFDLLVTVVPTYGTDYYDTFHESKSYHSPGKYEHRLSDLVVPYLHEASKPAASFNTHALPAPRQHFTPDLTIVSSTFYDLALFALADITTKGSLTTDLTEERIMQWRGRHVEMLAETNRVLKIHSGKRGGRSLAWRNLHYPNEGADGAGAAATVEWFLGSPSGANHPLFHANRIAQLNAAWRSAVPPPEGAYDAANDVIKGSAQDRSAKLPHVRGFNIAEILM</sequence>
<proteinExistence type="predicted"/>
<name>A0AAN6JH65_9BASI</name>
<dbReference type="AlphaFoldDB" id="A0AAN6JH65"/>
<organism evidence="1 2">
    <name type="scientific">Tilletia horrida</name>
    <dbReference type="NCBI Taxonomy" id="155126"/>
    <lineage>
        <taxon>Eukaryota</taxon>
        <taxon>Fungi</taxon>
        <taxon>Dikarya</taxon>
        <taxon>Basidiomycota</taxon>
        <taxon>Ustilaginomycotina</taxon>
        <taxon>Exobasidiomycetes</taxon>
        <taxon>Tilletiales</taxon>
        <taxon>Tilletiaceae</taxon>
        <taxon>Tilletia</taxon>
    </lineage>
</organism>
<comment type="caution">
    <text evidence="1">The sequence shown here is derived from an EMBL/GenBank/DDBJ whole genome shotgun (WGS) entry which is preliminary data.</text>
</comment>
<dbReference type="Proteomes" id="UP001176521">
    <property type="component" value="Unassembled WGS sequence"/>
</dbReference>